<feature type="region of interest" description="Disordered" evidence="1">
    <location>
        <begin position="737"/>
        <end position="792"/>
    </location>
</feature>
<dbReference type="InterPro" id="IPR036047">
    <property type="entry name" value="F-box-like_dom_sf"/>
</dbReference>
<evidence type="ECO:0000313" key="3">
    <source>
        <dbReference type="EMBL" id="KAJ4754758.1"/>
    </source>
</evidence>
<sequence>MGDGGVVMESLPLPEPHKDVLSPSSHCAIMRRGGGNLELRQCTERNRDSDHRDMPERNVHTRRTEIEEGEVLSGEFERGTFPKKWHRDEIEQGEFINKRWRRGNGSEFPGPGRFRWSKPTHKREFEWGEIAPEKKRRKLEGDRVRNFEPIRSPDDQRKRLPSSIVKCENSGTSSRVSGSDDVEPGEIKSDNSNGSNKEWSRWLPGEFDNRRREEENSSSSRPIYPDRFPYKNARGGRSNSRHPSSRPIDSDWAQHDRLHHRDHRDRSPAYNERSPPHRSRQPIHRDRTPSHRRFRRHEHRDRTPMHLDRSPRNRNSAVKPNRSIDKPESSKVEEMQKKKTNSARQTSRSDSNRSSEERASKEKPVNGDTATRSESSGSLPPPLSPPPPPPPPSSPPPPVMPPPPPPPPVANGNDSSLQEDSATAQFDMEEDMDICDTPPHATTPDLNPNPVSLPVPGKWFYLDYFGTEQGPSALADIRTLVEEGNLQSDHMIKHENSDCWVTVENAASPLLVPVFPSVVGTPADSIDLNVVDTGVAQDEAPRFEKTGLPDLNLDIGSGDELEMNDEFRIDERVASFLDGYVFSEGSELDMLSEALGTNFKEADLERWCQQEGVAKLQPRVQEFTRQFRINDGTCTAGRWACRGGDWKRDEERRKVIVNDGFPLCQMPPRGIQEDPRHSRPDVYQPSCTRNLTLPSWAFSSNEDSAEPALDPTKGPARPRGTKGTLLPVARINACVVKEKSNSSDARSNKVGRGTATERQLSRSTRSHSMASDRGSVYESSMSNHSNSGTRRYHEADFQSLHRCRTLAIPKDHVPTVDELCVDVGSWYYLDGTGLERGPFSYADLQYMVRKGLLVEQTSVFRKIDNTWLPAVKDLRPYEASGTTTLASSSSGTKCGAGLPPGTPDFNMKHPQFLAYMRGKLHELVMKSFKTRELASTINEVLDPWLTSKQPKKETELHPFNSTVTRNNSSLTHDLSENGAFHSAKRARLLQGGDDDSYIWGDEDPIVTQMKESSFEELKCGANLEEESSAAATRDNWDSLDQGLLARVFHYLKADIRSIQSSASTCKSWYDAAMLYKSMCQLVDLSSAGSKCNDMVFRAIMGGYDLNNVTTLVLLGCTNISSSALEETLCRFSNISFIDIRGCIQLRDLQDKFPYIKWIYLNNSMDLYFRMKSLRQINDKRTDLGEAARFRPGFYKRSKFLLDSKKSSEVLSRDAQMKRWLQKKSEYEYRKKKEFVFNKLKEIMKGNRSDYFDPKVAQIEDKLRGGYYARRGLSSLKDDISRMCREAMKVKTRGDTGDMKQTIIAFIQLAKRLEDVKPINGRDVSGSLPVKDNSSESKPKKKQVKGTAEKKGTSKVDREIKRSLSKLKKRAIDSDSETSDDFSEDGAESDTSLSDTESDSTVLSDARGPYDCGSKTDESMDYMTDEREWGARMTKASLVPPVTRKYEVIDKYLVVTDEEEVKRKMTVALPEDYFEKLQLQKNGTDDLEMLELPEVKEYKPRKTLGDEVIEQEVYGIDPYTHNLLLDSMPEELNWPLTDKQVFIEEIMLKTLNKQVRHFTGSGNTPMVYPLQPVFEEMRTVAEAKGDTHTVKMCMAILRAMQNRPDDNYVAYRKGLGVVCNKEEGISVEDFVVEFLGEVYPAWRWYEKQDGIRSLQKNNQEPAPEFYNIYLERPKGDRDGYDLVVVDAMHKANYASRICHSCHPNCEAKVTAVDGQYQIGIYATRPINYGEEITFDYNSVTESKEEYEASVCLCGSQICRGSYLSLASEEAFQNTLQESHGILDRHKLILEACEANKVSEQDLIDLAKAGLGTCLLSGLPDWLVAYSAQLVRFINFERTKLPDEIFRRNMEEKRKYFSDISTDNEKVDSEIQAEGVYNSRLQNLALTLDKVKYVMRKLYGDAKKAPPPLERLTGEEMVSALWNGEGSLVNDMLETMEPHMDSDLFSELKSKICAHNPSGTDDPYRDLRRCLLWLRDELRALPCTYKCRHDAAADLIHIYAYTKCLFKVREYKSFKSPAIYISPLDMGPKYTEKTGSMYTKTYGPNYILGQLIYWFGQTNADPDLRLARARKGCLTLPDITSFYTKSSKTVRERVYGTRTVRLMLSRMEKQPQRPWPKEQIWEFLDNPKFFGSPMLDVVLDASLLDRDLVNWLKTRQNVFYDSFSQWP</sequence>
<keyword evidence="4" id="KW-1185">Reference proteome</keyword>
<feature type="compositionally biased region" description="Basic and acidic residues" evidence="1">
    <location>
        <begin position="43"/>
        <end position="66"/>
    </location>
</feature>
<evidence type="ECO:0000313" key="4">
    <source>
        <dbReference type="Proteomes" id="UP001140206"/>
    </source>
</evidence>
<feature type="compositionally biased region" description="Pro residues" evidence="1">
    <location>
        <begin position="379"/>
        <end position="409"/>
    </location>
</feature>
<dbReference type="InterPro" id="IPR032675">
    <property type="entry name" value="LRR_dom_sf"/>
</dbReference>
<gene>
    <name evidence="3" type="ORF">LUZ62_089163</name>
</gene>
<feature type="compositionally biased region" description="Basic and acidic residues" evidence="1">
    <location>
        <begin position="322"/>
        <end position="337"/>
    </location>
</feature>
<feature type="domain" description="SET" evidence="2">
    <location>
        <begin position="1589"/>
        <end position="1736"/>
    </location>
</feature>
<dbReference type="PANTHER" id="PTHR46655:SF1">
    <property type="entry name" value="HISTONE-LYSINE N-METHYLTRANSFERASE ATXR3"/>
    <property type="match status" value="1"/>
</dbReference>
<dbReference type="SUPFAM" id="SSF82199">
    <property type="entry name" value="SET domain"/>
    <property type="match status" value="1"/>
</dbReference>
<feature type="region of interest" description="Disordered" evidence="1">
    <location>
        <begin position="136"/>
        <end position="419"/>
    </location>
</feature>
<dbReference type="Pfam" id="PF25531">
    <property type="entry name" value="GYF_ATXR3"/>
    <property type="match status" value="1"/>
</dbReference>
<dbReference type="PANTHER" id="PTHR46655">
    <property type="entry name" value="HISTONE-LYSINE N-METHYLTRANSFERASE ATXR3"/>
    <property type="match status" value="1"/>
</dbReference>
<dbReference type="InterPro" id="IPR046341">
    <property type="entry name" value="SET_dom_sf"/>
</dbReference>
<dbReference type="EMBL" id="JAMFTS010000005">
    <property type="protein sequence ID" value="KAJ4754758.1"/>
    <property type="molecule type" value="Genomic_DNA"/>
</dbReference>
<feature type="region of interest" description="Disordered" evidence="1">
    <location>
        <begin position="43"/>
        <end position="70"/>
    </location>
</feature>
<feature type="compositionally biased region" description="Basic and acidic residues" evidence="1">
    <location>
        <begin position="139"/>
        <end position="158"/>
    </location>
</feature>
<dbReference type="InterPro" id="IPR001214">
    <property type="entry name" value="SET_dom"/>
</dbReference>
<feature type="compositionally biased region" description="Basic and acidic residues" evidence="1">
    <location>
        <begin position="350"/>
        <end position="365"/>
    </location>
</feature>
<organism evidence="3 4">
    <name type="scientific">Rhynchospora pubera</name>
    <dbReference type="NCBI Taxonomy" id="906938"/>
    <lineage>
        <taxon>Eukaryota</taxon>
        <taxon>Viridiplantae</taxon>
        <taxon>Streptophyta</taxon>
        <taxon>Embryophyta</taxon>
        <taxon>Tracheophyta</taxon>
        <taxon>Spermatophyta</taxon>
        <taxon>Magnoliopsida</taxon>
        <taxon>Liliopsida</taxon>
        <taxon>Poales</taxon>
        <taxon>Cyperaceae</taxon>
        <taxon>Cyperoideae</taxon>
        <taxon>Rhynchosporeae</taxon>
        <taxon>Rhynchospora</taxon>
    </lineage>
</organism>
<protein>
    <submittedName>
        <fullName evidence="3">Histone-lysine N-methyltransferase</fullName>
    </submittedName>
</protein>
<accession>A0AAV8CHS1</accession>
<feature type="compositionally biased region" description="Polar residues" evidence="1">
    <location>
        <begin position="756"/>
        <end position="769"/>
    </location>
</feature>
<dbReference type="CDD" id="cd10531">
    <property type="entry name" value="SET_SETD2-like"/>
    <property type="match status" value="1"/>
</dbReference>
<feature type="region of interest" description="Disordered" evidence="1">
    <location>
        <begin position="101"/>
        <end position="121"/>
    </location>
</feature>
<dbReference type="Pfam" id="PF00856">
    <property type="entry name" value="SET"/>
    <property type="match status" value="1"/>
</dbReference>
<feature type="compositionally biased region" description="Low complexity" evidence="1">
    <location>
        <begin position="1388"/>
        <end position="1404"/>
    </location>
</feature>
<dbReference type="Proteomes" id="UP001140206">
    <property type="component" value="Chromosome 5"/>
</dbReference>
<name>A0AAV8CHS1_9POAL</name>
<dbReference type="SMART" id="SM00317">
    <property type="entry name" value="SET"/>
    <property type="match status" value="1"/>
</dbReference>
<dbReference type="InterPro" id="IPR057851">
    <property type="entry name" value="ATXR3_GYF"/>
</dbReference>
<evidence type="ECO:0000256" key="1">
    <source>
        <dbReference type="SAM" id="MobiDB-lite"/>
    </source>
</evidence>
<feature type="compositionally biased region" description="Polar residues" evidence="1">
    <location>
        <begin position="777"/>
        <end position="789"/>
    </location>
</feature>
<feature type="compositionally biased region" description="Acidic residues" evidence="1">
    <location>
        <begin position="1373"/>
        <end position="1387"/>
    </location>
</feature>
<proteinExistence type="predicted"/>
<evidence type="ECO:0000259" key="2">
    <source>
        <dbReference type="PROSITE" id="PS50280"/>
    </source>
</evidence>
<dbReference type="Gene3D" id="2.170.270.10">
    <property type="entry name" value="SET domain"/>
    <property type="match status" value="1"/>
</dbReference>
<reference evidence="3" key="1">
    <citation type="submission" date="2022-08" db="EMBL/GenBank/DDBJ databases">
        <authorList>
            <person name="Marques A."/>
        </authorList>
    </citation>
    <scope>NUCLEOTIDE SEQUENCE</scope>
    <source>
        <strain evidence="3">RhyPub2mFocal</strain>
        <tissue evidence="3">Leaves</tissue>
    </source>
</reference>
<dbReference type="InterPro" id="IPR045606">
    <property type="entry name" value="ATXR3_C"/>
</dbReference>
<feature type="region of interest" description="Disordered" evidence="1">
    <location>
        <begin position="1319"/>
        <end position="1417"/>
    </location>
</feature>
<feature type="compositionally biased region" description="Basic and acidic residues" evidence="1">
    <location>
        <begin position="300"/>
        <end position="311"/>
    </location>
</feature>
<comment type="caution">
    <text evidence="3">The sequence shown here is derived from an EMBL/GenBank/DDBJ whole genome shotgun (WGS) entry which is preliminary data.</text>
</comment>
<dbReference type="Gene3D" id="3.80.10.10">
    <property type="entry name" value="Ribonuclease Inhibitor"/>
    <property type="match status" value="1"/>
</dbReference>
<dbReference type="CDD" id="cd09917">
    <property type="entry name" value="F-box_SF"/>
    <property type="match status" value="1"/>
</dbReference>
<feature type="region of interest" description="Disordered" evidence="1">
    <location>
        <begin position="1"/>
        <end position="24"/>
    </location>
</feature>
<feature type="region of interest" description="Disordered" evidence="1">
    <location>
        <begin position="698"/>
        <end position="724"/>
    </location>
</feature>
<feature type="compositionally biased region" description="Basic residues" evidence="1">
    <location>
        <begin position="290"/>
        <end position="299"/>
    </location>
</feature>
<dbReference type="SUPFAM" id="SSF81383">
    <property type="entry name" value="F-box domain"/>
    <property type="match status" value="1"/>
</dbReference>
<feature type="compositionally biased region" description="Basic and acidic residues" evidence="1">
    <location>
        <begin position="1346"/>
        <end position="1361"/>
    </location>
</feature>
<dbReference type="Pfam" id="PF19633">
    <property type="entry name" value="SDG2_C"/>
    <property type="match status" value="1"/>
</dbReference>
<dbReference type="PROSITE" id="PS50280">
    <property type="entry name" value="SET"/>
    <property type="match status" value="1"/>
</dbReference>